<dbReference type="FunFam" id="3.40.50.720:FF:000084">
    <property type="entry name" value="Short-chain dehydrogenase reductase"/>
    <property type="match status" value="1"/>
</dbReference>
<dbReference type="NCBIfam" id="NF004847">
    <property type="entry name" value="PRK06198.1"/>
    <property type="match status" value="1"/>
</dbReference>
<proteinExistence type="inferred from homology"/>
<dbReference type="InterPro" id="IPR002347">
    <property type="entry name" value="SDR_fam"/>
</dbReference>
<evidence type="ECO:0000259" key="2">
    <source>
        <dbReference type="SMART" id="SM00822"/>
    </source>
</evidence>
<dbReference type="InterPro" id="IPR036291">
    <property type="entry name" value="NAD(P)-bd_dom_sf"/>
</dbReference>
<evidence type="ECO:0000256" key="1">
    <source>
        <dbReference type="ARBA" id="ARBA00006484"/>
    </source>
</evidence>
<reference evidence="3 4" key="1">
    <citation type="submission" date="2015-07" db="EMBL/GenBank/DDBJ databases">
        <title>Draft Genome Sequence of Komagataeibacter intermedius Strain AF2, Isolated from Kombucha Tea.</title>
        <authorList>
            <person name="Santos R.A."/>
            <person name="Berretta A.A."/>
            <person name="Barud H.S."/>
            <person name="Ribeiro S.J."/>
            <person name="Gonzalez-Garcia L.N."/>
            <person name="Zucchi T.D."/>
            <person name="Goldman G.H."/>
            <person name="Riano-Pachon D.M."/>
        </authorList>
    </citation>
    <scope>NUCLEOTIDE SEQUENCE [LARGE SCALE GENOMIC DNA]</scope>
    <source>
        <strain evidence="3 4">AF2</strain>
    </source>
</reference>
<dbReference type="InterPro" id="IPR020904">
    <property type="entry name" value="Sc_DH/Rdtase_CS"/>
</dbReference>
<evidence type="ECO:0000313" key="3">
    <source>
        <dbReference type="EMBL" id="KPH86746.1"/>
    </source>
</evidence>
<dbReference type="Proteomes" id="UP000031553">
    <property type="component" value="Unassembled WGS sequence"/>
</dbReference>
<sequence length="278" mass="29393">MNRMDNRVCVVTGATQGLGAAIARRLAAAGAAGIAITGRSEARGTAVAREISDSCGVPVLFIRADLESVADCQAAIARTHDHFGRVHVLVNAGALTQRGTILDTDPDLFDRMFATNVRGPYFLMQAAIRHMIRDGTEGAICNIGSISALSGQPFISAYCASKGALATLTANTAFSVMGNRIRVNQLNIGWMASDKEHEIQMGETNDPDWMEKAAAKLPFGRLVAPEEAARAVNFLVSDDAGLMTGAIVNFDQSVWGATARSMPTPDGPMRWPAGNTSA</sequence>
<gene>
    <name evidence="3" type="ORF">GLUCOINTEAF2_0200664</name>
</gene>
<protein>
    <submittedName>
        <fullName evidence="3">Short-chain dehydrogenase</fullName>
    </submittedName>
</protein>
<accession>A0A0N0MER0</accession>
<feature type="domain" description="Ketoreductase" evidence="2">
    <location>
        <begin position="7"/>
        <end position="184"/>
    </location>
</feature>
<organism evidence="3 4">
    <name type="scientific">Komagataeibacter intermedius AF2</name>
    <dbReference type="NCBI Taxonomy" id="1458464"/>
    <lineage>
        <taxon>Bacteria</taxon>
        <taxon>Pseudomonadati</taxon>
        <taxon>Pseudomonadota</taxon>
        <taxon>Alphaproteobacteria</taxon>
        <taxon>Acetobacterales</taxon>
        <taxon>Acetobacteraceae</taxon>
        <taxon>Komagataeibacter</taxon>
    </lineage>
</organism>
<dbReference type="AlphaFoldDB" id="A0A0N0MER0"/>
<comment type="caution">
    <text evidence="3">The sequence shown here is derived from an EMBL/GenBank/DDBJ whole genome shotgun (WGS) entry which is preliminary data.</text>
</comment>
<dbReference type="SUPFAM" id="SSF51735">
    <property type="entry name" value="NAD(P)-binding Rossmann-fold domains"/>
    <property type="match status" value="1"/>
</dbReference>
<dbReference type="Pfam" id="PF13561">
    <property type="entry name" value="adh_short_C2"/>
    <property type="match status" value="1"/>
</dbReference>
<dbReference type="EMBL" id="JUFX02000192">
    <property type="protein sequence ID" value="KPH86746.1"/>
    <property type="molecule type" value="Genomic_DNA"/>
</dbReference>
<dbReference type="CDD" id="cd05233">
    <property type="entry name" value="SDR_c"/>
    <property type="match status" value="1"/>
</dbReference>
<dbReference type="PANTHER" id="PTHR42760">
    <property type="entry name" value="SHORT-CHAIN DEHYDROGENASES/REDUCTASES FAMILY MEMBER"/>
    <property type="match status" value="1"/>
</dbReference>
<dbReference type="PROSITE" id="PS00061">
    <property type="entry name" value="ADH_SHORT"/>
    <property type="match status" value="1"/>
</dbReference>
<name>A0A0N0MER0_9PROT</name>
<dbReference type="Gene3D" id="3.40.50.720">
    <property type="entry name" value="NAD(P)-binding Rossmann-like Domain"/>
    <property type="match status" value="1"/>
</dbReference>
<dbReference type="OrthoDB" id="9789398at2"/>
<dbReference type="PRINTS" id="PR00081">
    <property type="entry name" value="GDHRDH"/>
</dbReference>
<comment type="similarity">
    <text evidence="1">Belongs to the short-chain dehydrogenases/reductases (SDR) family.</text>
</comment>
<dbReference type="SMART" id="SM00822">
    <property type="entry name" value="PKS_KR"/>
    <property type="match status" value="1"/>
</dbReference>
<dbReference type="PRINTS" id="PR00080">
    <property type="entry name" value="SDRFAMILY"/>
</dbReference>
<evidence type="ECO:0000313" key="4">
    <source>
        <dbReference type="Proteomes" id="UP000031553"/>
    </source>
</evidence>
<dbReference type="InterPro" id="IPR057326">
    <property type="entry name" value="KR_dom"/>
</dbReference>
<dbReference type="RefSeq" id="WP_039735790.1">
    <property type="nucleotide sequence ID" value="NZ_JUFX02000192.1"/>
</dbReference>
<dbReference type="GO" id="GO:0016616">
    <property type="term" value="F:oxidoreductase activity, acting on the CH-OH group of donors, NAD or NADP as acceptor"/>
    <property type="evidence" value="ECO:0007669"/>
    <property type="project" value="UniProtKB-ARBA"/>
</dbReference>